<dbReference type="EMBL" id="JAAQOM010000012">
    <property type="protein sequence ID" value="NIA55770.1"/>
    <property type="molecule type" value="Genomic_DNA"/>
</dbReference>
<keyword evidence="3" id="KW-1185">Reference proteome</keyword>
<feature type="signal peptide" evidence="1">
    <location>
        <begin position="1"/>
        <end position="24"/>
    </location>
</feature>
<organism evidence="2 3">
    <name type="scientific">Telluria antibiotica</name>
    <dbReference type="NCBI Taxonomy" id="2717319"/>
    <lineage>
        <taxon>Bacteria</taxon>
        <taxon>Pseudomonadati</taxon>
        <taxon>Pseudomonadota</taxon>
        <taxon>Betaproteobacteria</taxon>
        <taxon>Burkholderiales</taxon>
        <taxon>Oxalobacteraceae</taxon>
        <taxon>Telluria group</taxon>
        <taxon>Telluria</taxon>
    </lineage>
</organism>
<proteinExistence type="predicted"/>
<dbReference type="Proteomes" id="UP000716322">
    <property type="component" value="Unassembled WGS sequence"/>
</dbReference>
<accession>A0ABX0PFH4</accession>
<sequence>MKTARTLVFIPIFLSLFISRFAYAWDGVATGVISKIDTVNETNNFELRVFLGSTVMCNNTTPSMNTWGYLNSSDPNYKTTVANLMVAFSAGKTVTIFTTNEGGGCHIHYVSVQA</sequence>
<keyword evidence="1" id="KW-0732">Signal</keyword>
<evidence type="ECO:0000313" key="3">
    <source>
        <dbReference type="Proteomes" id="UP000716322"/>
    </source>
</evidence>
<feature type="chain" id="PRO_5046442768" evidence="1">
    <location>
        <begin position="25"/>
        <end position="114"/>
    </location>
</feature>
<evidence type="ECO:0000256" key="1">
    <source>
        <dbReference type="SAM" id="SignalP"/>
    </source>
</evidence>
<evidence type="ECO:0000313" key="2">
    <source>
        <dbReference type="EMBL" id="NIA55770.1"/>
    </source>
</evidence>
<name>A0ABX0PFH4_9BURK</name>
<gene>
    <name evidence="2" type="ORF">HAV22_19225</name>
</gene>
<dbReference type="RefSeq" id="WP_166861325.1">
    <property type="nucleotide sequence ID" value="NZ_JAAQOM010000012.1"/>
</dbReference>
<comment type="caution">
    <text evidence="2">The sequence shown here is derived from an EMBL/GenBank/DDBJ whole genome shotgun (WGS) entry which is preliminary data.</text>
</comment>
<reference evidence="2 3" key="1">
    <citation type="submission" date="2020-03" db="EMBL/GenBank/DDBJ databases">
        <title>Genome sequence of strain Massilia sp. TW-1.</title>
        <authorList>
            <person name="Chaudhary D.K."/>
        </authorList>
    </citation>
    <scope>NUCLEOTIDE SEQUENCE [LARGE SCALE GENOMIC DNA]</scope>
    <source>
        <strain evidence="2 3">TW-1</strain>
    </source>
</reference>
<protein>
    <submittedName>
        <fullName evidence="2">Uncharacterized protein</fullName>
    </submittedName>
</protein>